<keyword evidence="10" id="KW-0464">Manganese</keyword>
<dbReference type="InterPro" id="IPR037123">
    <property type="entry name" value="PRibGlycinamide_synth_C_sf"/>
</dbReference>
<dbReference type="InterPro" id="IPR013815">
    <property type="entry name" value="ATP_grasp_subdomain_1"/>
</dbReference>
<dbReference type="Gene3D" id="3.30.1490.20">
    <property type="entry name" value="ATP-grasp fold, A domain"/>
    <property type="match status" value="1"/>
</dbReference>
<comment type="cofactor">
    <cofactor evidence="1">
        <name>Mn(2+)</name>
        <dbReference type="ChEBI" id="CHEBI:29035"/>
    </cofactor>
</comment>
<gene>
    <name evidence="14" type="primary">purD</name>
    <name evidence="17" type="ORF">SAMN05216362_11850</name>
</gene>
<dbReference type="SMART" id="SM01209">
    <property type="entry name" value="GARS_A"/>
    <property type="match status" value="1"/>
</dbReference>
<dbReference type="PANTHER" id="PTHR43472">
    <property type="entry name" value="PHOSPHORIBOSYLAMINE--GLYCINE LIGASE"/>
    <property type="match status" value="1"/>
</dbReference>
<evidence type="ECO:0000256" key="5">
    <source>
        <dbReference type="ARBA" id="ARBA00022598"/>
    </source>
</evidence>
<evidence type="ECO:0000256" key="13">
    <source>
        <dbReference type="ARBA" id="ARBA00042864"/>
    </source>
</evidence>
<dbReference type="GO" id="GO:0009113">
    <property type="term" value="P:purine nucleobase biosynthetic process"/>
    <property type="evidence" value="ECO:0007669"/>
    <property type="project" value="InterPro"/>
</dbReference>
<dbReference type="InterPro" id="IPR020559">
    <property type="entry name" value="PRibGlycinamide_synth_CS"/>
</dbReference>
<keyword evidence="5 14" id="KW-0436">Ligase</keyword>
<dbReference type="InterPro" id="IPR020561">
    <property type="entry name" value="PRibGlycinamid_synth_ATP-grasp"/>
</dbReference>
<dbReference type="Gene3D" id="3.90.600.10">
    <property type="entry name" value="Phosphoribosylglycinamide synthetase, C-terminal domain"/>
    <property type="match status" value="1"/>
</dbReference>
<dbReference type="InterPro" id="IPR000115">
    <property type="entry name" value="PRibGlycinamide_synth"/>
</dbReference>
<dbReference type="Proteomes" id="UP000199427">
    <property type="component" value="Unassembled WGS sequence"/>
</dbReference>
<keyword evidence="8 14" id="KW-0658">Purine biosynthesis</keyword>
<dbReference type="RefSeq" id="WP_091773761.1">
    <property type="nucleotide sequence ID" value="NZ_FOES01000018.1"/>
</dbReference>
<accession>A0A1H9HAK6</accession>
<sequence>MKKVLIVGRGGREHVLAWKIKQSVLVDEVFVAPGNDGMTDVATCVEINEGKVDQLIDFAKQHEVDLTVVGPEAPLMEGMVDRFQAEGLAIFGPNQQAALIEGSKQFAKQLMKTYNIPTADYASFSNEEDAKAYVRQVGVPIVIKADGLAAGKGVMIAQTLEEADQAITERLQEHKFGEAGRTIVIEEFLVGEEFSLMAFVNGTHVYPMAISQDHKRAFNHDQGPNTGGMGAYSPVPQISDEVKEQAIESILKPTAEAMVKEGRPFQGILYAGLIQTPEGPKVIEFNARFGDPEVQVVLPRLENDLMHVLEAVMTKESIELKWNNKAVVGVVLASEGYPGAYEKGHVIPNLDQIDPSSLVFHAGTKFSEDKWLTNGGRLLLVAAEHPSIEGASELVYKDMKKLKSDHTFYRTDIAKKALTIGK</sequence>
<dbReference type="HAMAP" id="MF_00138">
    <property type="entry name" value="GARS"/>
    <property type="match status" value="1"/>
</dbReference>
<name>A0A1H9HAK6_9BACI</name>
<dbReference type="Pfam" id="PF01071">
    <property type="entry name" value="GARS_A"/>
    <property type="match status" value="1"/>
</dbReference>
<dbReference type="SUPFAM" id="SSF56059">
    <property type="entry name" value="Glutathione synthetase ATP-binding domain-like"/>
    <property type="match status" value="1"/>
</dbReference>
<evidence type="ECO:0000256" key="10">
    <source>
        <dbReference type="ARBA" id="ARBA00023211"/>
    </source>
</evidence>
<evidence type="ECO:0000256" key="15">
    <source>
        <dbReference type="PROSITE-ProRule" id="PRU00409"/>
    </source>
</evidence>
<organism evidence="17 18">
    <name type="scientific">Piscibacillus halophilus</name>
    <dbReference type="NCBI Taxonomy" id="571933"/>
    <lineage>
        <taxon>Bacteria</taxon>
        <taxon>Bacillati</taxon>
        <taxon>Bacillota</taxon>
        <taxon>Bacilli</taxon>
        <taxon>Bacillales</taxon>
        <taxon>Bacillaceae</taxon>
        <taxon>Piscibacillus</taxon>
    </lineage>
</organism>
<dbReference type="NCBIfam" id="TIGR00877">
    <property type="entry name" value="purD"/>
    <property type="match status" value="1"/>
</dbReference>
<dbReference type="AlphaFoldDB" id="A0A1H9HAK6"/>
<comment type="cofactor">
    <cofactor evidence="2">
        <name>Mg(2+)</name>
        <dbReference type="ChEBI" id="CHEBI:18420"/>
    </cofactor>
</comment>
<dbReference type="GO" id="GO:0005524">
    <property type="term" value="F:ATP binding"/>
    <property type="evidence" value="ECO:0007669"/>
    <property type="project" value="UniProtKB-UniRule"/>
</dbReference>
<evidence type="ECO:0000256" key="3">
    <source>
        <dbReference type="ARBA" id="ARBA00005174"/>
    </source>
</evidence>
<evidence type="ECO:0000256" key="6">
    <source>
        <dbReference type="ARBA" id="ARBA00022723"/>
    </source>
</evidence>
<dbReference type="SUPFAM" id="SSF52440">
    <property type="entry name" value="PreATP-grasp domain"/>
    <property type="match status" value="1"/>
</dbReference>
<evidence type="ECO:0000256" key="11">
    <source>
        <dbReference type="ARBA" id="ARBA00038345"/>
    </source>
</evidence>
<dbReference type="PANTHER" id="PTHR43472:SF1">
    <property type="entry name" value="PHOSPHORIBOSYLAMINE--GLYCINE LIGASE, CHLOROPLASTIC"/>
    <property type="match status" value="1"/>
</dbReference>
<evidence type="ECO:0000256" key="9">
    <source>
        <dbReference type="ARBA" id="ARBA00022840"/>
    </source>
</evidence>
<dbReference type="InterPro" id="IPR020562">
    <property type="entry name" value="PRibGlycinamide_synth_N"/>
</dbReference>
<dbReference type="SUPFAM" id="SSF51246">
    <property type="entry name" value="Rudiment single hybrid motif"/>
    <property type="match status" value="1"/>
</dbReference>
<dbReference type="STRING" id="571933.SAMN05216362_11850"/>
<dbReference type="UniPathway" id="UPA00074">
    <property type="reaction ID" value="UER00125"/>
</dbReference>
<proteinExistence type="inferred from homology"/>
<evidence type="ECO:0000256" key="8">
    <source>
        <dbReference type="ARBA" id="ARBA00022755"/>
    </source>
</evidence>
<dbReference type="Pfam" id="PF02843">
    <property type="entry name" value="GARS_C"/>
    <property type="match status" value="1"/>
</dbReference>
<dbReference type="EMBL" id="FOES01000018">
    <property type="protein sequence ID" value="SEQ59278.1"/>
    <property type="molecule type" value="Genomic_DNA"/>
</dbReference>
<evidence type="ECO:0000256" key="14">
    <source>
        <dbReference type="HAMAP-Rule" id="MF_00138"/>
    </source>
</evidence>
<dbReference type="InterPro" id="IPR011054">
    <property type="entry name" value="Rudment_hybrid_motif"/>
</dbReference>
<feature type="domain" description="ATP-grasp" evidence="16">
    <location>
        <begin position="108"/>
        <end position="314"/>
    </location>
</feature>
<dbReference type="SMART" id="SM01210">
    <property type="entry name" value="GARS_C"/>
    <property type="match status" value="1"/>
</dbReference>
<dbReference type="GO" id="GO:0006189">
    <property type="term" value="P:'de novo' IMP biosynthetic process"/>
    <property type="evidence" value="ECO:0007669"/>
    <property type="project" value="UniProtKB-UniRule"/>
</dbReference>
<reference evidence="17 18" key="1">
    <citation type="submission" date="2016-10" db="EMBL/GenBank/DDBJ databases">
        <authorList>
            <person name="de Groot N.N."/>
        </authorList>
    </citation>
    <scope>NUCLEOTIDE SEQUENCE [LARGE SCALE GENOMIC DNA]</scope>
    <source>
        <strain evidence="17 18">DSM 21633</strain>
    </source>
</reference>
<dbReference type="Gene3D" id="3.40.50.20">
    <property type="match status" value="1"/>
</dbReference>
<evidence type="ECO:0000313" key="18">
    <source>
        <dbReference type="Proteomes" id="UP000199427"/>
    </source>
</evidence>
<dbReference type="InterPro" id="IPR011761">
    <property type="entry name" value="ATP-grasp"/>
</dbReference>
<dbReference type="GO" id="GO:0004637">
    <property type="term" value="F:phosphoribosylamine-glycine ligase activity"/>
    <property type="evidence" value="ECO:0007669"/>
    <property type="project" value="UniProtKB-UniRule"/>
</dbReference>
<comment type="catalytic activity">
    <reaction evidence="14">
        <text>5-phospho-beta-D-ribosylamine + glycine + ATP = N(1)-(5-phospho-beta-D-ribosyl)glycinamide + ADP + phosphate + H(+)</text>
        <dbReference type="Rhea" id="RHEA:17453"/>
        <dbReference type="ChEBI" id="CHEBI:15378"/>
        <dbReference type="ChEBI" id="CHEBI:30616"/>
        <dbReference type="ChEBI" id="CHEBI:43474"/>
        <dbReference type="ChEBI" id="CHEBI:57305"/>
        <dbReference type="ChEBI" id="CHEBI:58681"/>
        <dbReference type="ChEBI" id="CHEBI:143788"/>
        <dbReference type="ChEBI" id="CHEBI:456216"/>
        <dbReference type="EC" id="6.3.4.13"/>
    </reaction>
</comment>
<dbReference type="PROSITE" id="PS00184">
    <property type="entry name" value="GARS"/>
    <property type="match status" value="1"/>
</dbReference>
<dbReference type="Gene3D" id="3.30.470.20">
    <property type="entry name" value="ATP-grasp fold, B domain"/>
    <property type="match status" value="1"/>
</dbReference>
<evidence type="ECO:0000259" key="16">
    <source>
        <dbReference type="PROSITE" id="PS50975"/>
    </source>
</evidence>
<comment type="pathway">
    <text evidence="3 14">Purine metabolism; IMP biosynthesis via de novo pathway; N(1)-(5-phospho-D-ribosyl)glycinamide from 5-phospho-alpha-D-ribose 1-diphosphate: step 2/2.</text>
</comment>
<dbReference type="GO" id="GO:0046872">
    <property type="term" value="F:metal ion binding"/>
    <property type="evidence" value="ECO:0007669"/>
    <property type="project" value="UniProtKB-KW"/>
</dbReference>
<evidence type="ECO:0000256" key="4">
    <source>
        <dbReference type="ARBA" id="ARBA00013255"/>
    </source>
</evidence>
<dbReference type="FunFam" id="3.40.50.20:FF:000006">
    <property type="entry name" value="Phosphoribosylamine--glycine ligase, chloroplastic"/>
    <property type="match status" value="1"/>
</dbReference>
<keyword evidence="6" id="KW-0479">Metal-binding</keyword>
<dbReference type="EC" id="6.3.4.13" evidence="4 14"/>
<dbReference type="Pfam" id="PF02844">
    <property type="entry name" value="GARS_N"/>
    <property type="match status" value="1"/>
</dbReference>
<dbReference type="InterPro" id="IPR016185">
    <property type="entry name" value="PreATP-grasp_dom_sf"/>
</dbReference>
<evidence type="ECO:0000313" key="17">
    <source>
        <dbReference type="EMBL" id="SEQ59278.1"/>
    </source>
</evidence>
<dbReference type="OrthoDB" id="9807240at2"/>
<evidence type="ECO:0000256" key="2">
    <source>
        <dbReference type="ARBA" id="ARBA00001946"/>
    </source>
</evidence>
<dbReference type="InterPro" id="IPR020560">
    <property type="entry name" value="PRibGlycinamide_synth_C-dom"/>
</dbReference>
<keyword evidence="9 15" id="KW-0067">ATP-binding</keyword>
<keyword evidence="18" id="KW-1185">Reference proteome</keyword>
<protein>
    <recommendedName>
        <fullName evidence="4 14">Phosphoribosylamine--glycine ligase</fullName>
        <ecNumber evidence="4 14">6.3.4.13</ecNumber>
    </recommendedName>
    <alternativeName>
        <fullName evidence="14">GARS</fullName>
    </alternativeName>
    <alternativeName>
        <fullName evidence="12 14">Glycinamide ribonucleotide synthetase</fullName>
    </alternativeName>
    <alternativeName>
        <fullName evidence="13 14">Phosphoribosylglycinamide synthetase</fullName>
    </alternativeName>
</protein>
<evidence type="ECO:0000256" key="1">
    <source>
        <dbReference type="ARBA" id="ARBA00001936"/>
    </source>
</evidence>
<dbReference type="PROSITE" id="PS50975">
    <property type="entry name" value="ATP_GRASP"/>
    <property type="match status" value="1"/>
</dbReference>
<comment type="similarity">
    <text evidence="11 14">Belongs to the GARS family.</text>
</comment>
<dbReference type="FunFam" id="3.30.1490.20:FF:000006">
    <property type="entry name" value="phosphoribosylamine--glycine ligase, chloroplastic-like"/>
    <property type="match status" value="1"/>
</dbReference>
<evidence type="ECO:0000256" key="12">
    <source>
        <dbReference type="ARBA" id="ARBA00042242"/>
    </source>
</evidence>
<keyword evidence="7 15" id="KW-0547">Nucleotide-binding</keyword>
<evidence type="ECO:0000256" key="7">
    <source>
        <dbReference type="ARBA" id="ARBA00022741"/>
    </source>
</evidence>